<dbReference type="RefSeq" id="XP_040023178.1">
    <property type="nucleotide sequence ID" value="XM_040167244.1"/>
</dbReference>
<dbReference type="GO" id="GO:0007218">
    <property type="term" value="P:neuropeptide signaling pathway"/>
    <property type="evidence" value="ECO:0007669"/>
    <property type="project" value="InterPro"/>
</dbReference>
<dbReference type="GO" id="GO:0030425">
    <property type="term" value="C:dendrite"/>
    <property type="evidence" value="ECO:0007669"/>
    <property type="project" value="TreeGrafter"/>
</dbReference>
<comment type="subcellular location">
    <subcellularLocation>
        <location evidence="1">Secreted</location>
    </subcellularLocation>
</comment>
<keyword evidence="3" id="KW-0964">Secreted</keyword>
<dbReference type="Proteomes" id="UP000007635">
    <property type="component" value="Chromosome II"/>
</dbReference>
<dbReference type="KEGG" id="gat:120811663"/>
<evidence type="ECO:0008006" key="9">
    <source>
        <dbReference type="Google" id="ProtNLM"/>
    </source>
</evidence>
<proteinExistence type="inferred from homology"/>
<keyword evidence="6" id="KW-0732">Signal</keyword>
<dbReference type="GO" id="GO:0043025">
    <property type="term" value="C:neuronal cell body"/>
    <property type="evidence" value="ECO:0007669"/>
    <property type="project" value="TreeGrafter"/>
</dbReference>
<evidence type="ECO:0000256" key="4">
    <source>
        <dbReference type="ARBA" id="ARBA00023157"/>
    </source>
</evidence>
<feature type="chain" id="PRO_5042969715" description="Prepronociceptin a" evidence="6">
    <location>
        <begin position="19"/>
        <end position="243"/>
    </location>
</feature>
<evidence type="ECO:0000256" key="5">
    <source>
        <dbReference type="SAM" id="MobiDB-lite"/>
    </source>
</evidence>
<comment type="similarity">
    <text evidence="2">Belongs to the opioid neuropeptide precursor family.</text>
</comment>
<feature type="region of interest" description="Disordered" evidence="5">
    <location>
        <begin position="126"/>
        <end position="157"/>
    </location>
</feature>
<dbReference type="GeneID" id="120811663"/>
<dbReference type="GO" id="GO:0043679">
    <property type="term" value="C:axon terminus"/>
    <property type="evidence" value="ECO:0007669"/>
    <property type="project" value="TreeGrafter"/>
</dbReference>
<dbReference type="Pfam" id="PF01160">
    <property type="entry name" value="Opiods_neuropep"/>
    <property type="match status" value="1"/>
</dbReference>
<dbReference type="PRINTS" id="PR01028">
    <property type="entry name" value="OPIOIDPRCRSR"/>
</dbReference>
<evidence type="ECO:0000313" key="7">
    <source>
        <dbReference type="Ensembl" id="ENSGACP00000039787.1"/>
    </source>
</evidence>
<dbReference type="AlphaFoldDB" id="A0AAQ4PMB2"/>
<dbReference type="GO" id="GO:0007268">
    <property type="term" value="P:chemical synaptic transmission"/>
    <property type="evidence" value="ECO:0007669"/>
    <property type="project" value="TreeGrafter"/>
</dbReference>
<reference evidence="7" key="2">
    <citation type="submission" date="2025-08" db="UniProtKB">
        <authorList>
            <consortium name="Ensembl"/>
        </authorList>
    </citation>
    <scope>IDENTIFICATION</scope>
</reference>
<dbReference type="GeneTree" id="ENSGT00950000183149"/>
<organism evidence="7 8">
    <name type="scientific">Gasterosteus aculeatus aculeatus</name>
    <name type="common">three-spined stickleback</name>
    <dbReference type="NCBI Taxonomy" id="481459"/>
    <lineage>
        <taxon>Eukaryota</taxon>
        <taxon>Metazoa</taxon>
        <taxon>Chordata</taxon>
        <taxon>Craniata</taxon>
        <taxon>Vertebrata</taxon>
        <taxon>Euteleostomi</taxon>
        <taxon>Actinopterygii</taxon>
        <taxon>Neopterygii</taxon>
        <taxon>Teleostei</taxon>
        <taxon>Neoteleostei</taxon>
        <taxon>Acanthomorphata</taxon>
        <taxon>Eupercaria</taxon>
        <taxon>Perciformes</taxon>
        <taxon>Cottioidei</taxon>
        <taxon>Gasterosteales</taxon>
        <taxon>Gasterosteidae</taxon>
        <taxon>Gasterosteus</taxon>
    </lineage>
</organism>
<dbReference type="GO" id="GO:0005576">
    <property type="term" value="C:extracellular region"/>
    <property type="evidence" value="ECO:0007669"/>
    <property type="project" value="UniProtKB-SubCell"/>
</dbReference>
<keyword evidence="8" id="KW-1185">Reference proteome</keyword>
<dbReference type="InterPro" id="IPR006024">
    <property type="entry name" value="Opioid_neupept"/>
</dbReference>
<keyword evidence="4" id="KW-1015">Disulfide bond</keyword>
<evidence type="ECO:0000313" key="8">
    <source>
        <dbReference type="Proteomes" id="UP000007635"/>
    </source>
</evidence>
<dbReference type="GO" id="GO:0031628">
    <property type="term" value="F:opioid receptor binding"/>
    <property type="evidence" value="ECO:0007669"/>
    <property type="project" value="TreeGrafter"/>
</dbReference>
<reference evidence="7 8" key="1">
    <citation type="journal article" date="2021" name="G3 (Bethesda)">
        <title>Improved contiguity of the threespine stickleback genome using long-read sequencing.</title>
        <authorList>
            <person name="Nath S."/>
            <person name="Shaw D.E."/>
            <person name="White M.A."/>
        </authorList>
    </citation>
    <scope>NUCLEOTIDE SEQUENCE [LARGE SCALE GENOMIC DNA]</scope>
    <source>
        <strain evidence="7 8">Lake Benthic</strain>
    </source>
</reference>
<evidence type="ECO:0000256" key="3">
    <source>
        <dbReference type="ARBA" id="ARBA00022525"/>
    </source>
</evidence>
<dbReference type="GO" id="GO:0005886">
    <property type="term" value="C:plasma membrane"/>
    <property type="evidence" value="ECO:0007669"/>
    <property type="project" value="TreeGrafter"/>
</dbReference>
<sequence>MKTVVALLLLCLCDPGQSDCQADCVSCSNMLPRQLSFNPMVCLTECEADVSPNFFWDFCGKVLSSPISTLAGTIQKRSREEVEALFSEEEEEEEPLKEGLLLPFAPQRYNPMTRALGLDERHQLNTAHNAPNAPSLEDEYEEDAGQEEGGATDMAAGGQDGAGLSVFKRFGGFVKGRHGYRKLISPGRLYQKRYGGFVGIRKSARKWNNQKRFSDLLKQYLGRSAKATELNSVSKDLDQQNEV</sequence>
<feature type="compositionally biased region" description="Acidic residues" evidence="5">
    <location>
        <begin position="136"/>
        <end position="146"/>
    </location>
</feature>
<name>A0AAQ4PMB2_GASAC</name>
<evidence type="ECO:0000256" key="6">
    <source>
        <dbReference type="SAM" id="SignalP"/>
    </source>
</evidence>
<dbReference type="CTD" id="100529086"/>
<dbReference type="PANTHER" id="PTHR11438:SF2">
    <property type="entry name" value="PREPRONOCICEPTIN"/>
    <property type="match status" value="1"/>
</dbReference>
<evidence type="ECO:0000256" key="1">
    <source>
        <dbReference type="ARBA" id="ARBA00004613"/>
    </source>
</evidence>
<feature type="signal peptide" evidence="6">
    <location>
        <begin position="1"/>
        <end position="18"/>
    </location>
</feature>
<protein>
    <recommendedName>
        <fullName evidence="9">Prepronociceptin a</fullName>
    </recommendedName>
</protein>
<evidence type="ECO:0000256" key="2">
    <source>
        <dbReference type="ARBA" id="ARBA00008543"/>
    </source>
</evidence>
<reference evidence="7" key="3">
    <citation type="submission" date="2025-09" db="UniProtKB">
        <authorList>
            <consortium name="Ensembl"/>
        </authorList>
    </citation>
    <scope>IDENTIFICATION</scope>
</reference>
<dbReference type="PANTHER" id="PTHR11438">
    <property type="entry name" value="PROENKEPHALIN"/>
    <property type="match status" value="1"/>
</dbReference>
<dbReference type="GO" id="GO:0007600">
    <property type="term" value="P:sensory perception"/>
    <property type="evidence" value="ECO:0007669"/>
    <property type="project" value="TreeGrafter"/>
</dbReference>
<dbReference type="Ensembl" id="ENSGACT00000037266.1">
    <property type="protein sequence ID" value="ENSGACP00000039787.1"/>
    <property type="gene ID" value="ENSGACG00000026380.1"/>
</dbReference>
<accession>A0AAQ4PMB2</accession>